<dbReference type="Proteomes" id="UP000554482">
    <property type="component" value="Unassembled WGS sequence"/>
</dbReference>
<dbReference type="SUPFAM" id="SSF53756">
    <property type="entry name" value="UDP-Glycosyltransferase/glycogen phosphorylase"/>
    <property type="match status" value="2"/>
</dbReference>
<reference evidence="2 3" key="1">
    <citation type="submission" date="2020-06" db="EMBL/GenBank/DDBJ databases">
        <title>Transcriptomic and genomic resources for Thalictrum thalictroides and T. hernandezii: Facilitating candidate gene discovery in an emerging model plant lineage.</title>
        <authorList>
            <person name="Arias T."/>
            <person name="Riano-Pachon D.M."/>
            <person name="Di Stilio V.S."/>
        </authorList>
    </citation>
    <scope>NUCLEOTIDE SEQUENCE [LARGE SCALE GENOMIC DNA]</scope>
    <source>
        <strain evidence="3">cv. WT478/WT964</strain>
        <tissue evidence="2">Leaves</tissue>
    </source>
</reference>
<proteinExistence type="predicted"/>
<name>A0A7J6WQV2_THATH</name>
<keyword evidence="1 2" id="KW-0808">Transferase</keyword>
<dbReference type="Pfam" id="PF00201">
    <property type="entry name" value="UDPGT"/>
    <property type="match status" value="1"/>
</dbReference>
<dbReference type="Gene3D" id="3.40.50.2000">
    <property type="entry name" value="Glycogen Phosphorylase B"/>
    <property type="match status" value="2"/>
</dbReference>
<keyword evidence="3" id="KW-1185">Reference proteome</keyword>
<organism evidence="2 3">
    <name type="scientific">Thalictrum thalictroides</name>
    <name type="common">Rue-anemone</name>
    <name type="synonym">Anemone thalictroides</name>
    <dbReference type="NCBI Taxonomy" id="46969"/>
    <lineage>
        <taxon>Eukaryota</taxon>
        <taxon>Viridiplantae</taxon>
        <taxon>Streptophyta</taxon>
        <taxon>Embryophyta</taxon>
        <taxon>Tracheophyta</taxon>
        <taxon>Spermatophyta</taxon>
        <taxon>Magnoliopsida</taxon>
        <taxon>Ranunculales</taxon>
        <taxon>Ranunculaceae</taxon>
        <taxon>Thalictroideae</taxon>
        <taxon>Thalictrum</taxon>
    </lineage>
</organism>
<evidence type="ECO:0000313" key="3">
    <source>
        <dbReference type="Proteomes" id="UP000554482"/>
    </source>
</evidence>
<dbReference type="AlphaFoldDB" id="A0A7J6WQV2"/>
<accession>A0A7J6WQV2</accession>
<dbReference type="InterPro" id="IPR002213">
    <property type="entry name" value="UDP_glucos_trans"/>
</dbReference>
<dbReference type="GO" id="GO:0008194">
    <property type="term" value="F:UDP-glycosyltransferase activity"/>
    <property type="evidence" value="ECO:0007669"/>
    <property type="project" value="InterPro"/>
</dbReference>
<comment type="caution">
    <text evidence="2">The sequence shown here is derived from an EMBL/GenBank/DDBJ whole genome shotgun (WGS) entry which is preliminary data.</text>
</comment>
<dbReference type="EMBL" id="JABWDY010011509">
    <property type="protein sequence ID" value="KAF5199736.1"/>
    <property type="molecule type" value="Genomic_DNA"/>
</dbReference>
<dbReference type="OrthoDB" id="5835829at2759"/>
<dbReference type="PANTHER" id="PTHR48045">
    <property type="entry name" value="UDP-GLYCOSYLTRANSFERASE 72B1"/>
    <property type="match status" value="1"/>
</dbReference>
<feature type="non-terminal residue" evidence="2">
    <location>
        <position position="165"/>
    </location>
</feature>
<evidence type="ECO:0000256" key="1">
    <source>
        <dbReference type="ARBA" id="ARBA00022679"/>
    </source>
</evidence>
<dbReference type="PANTHER" id="PTHR48045:SF34">
    <property type="entry name" value="ISOFLAVONE 7-O-GLUCOSYLTRANSFERASE 1-LIKE"/>
    <property type="match status" value="1"/>
</dbReference>
<protein>
    <submittedName>
        <fullName evidence="2">Udp-glycosyltransferase 73b4</fullName>
    </submittedName>
</protein>
<evidence type="ECO:0000313" key="2">
    <source>
        <dbReference type="EMBL" id="KAF5199736.1"/>
    </source>
</evidence>
<gene>
    <name evidence="2" type="ORF">FRX31_010677</name>
</gene>
<sequence length="165" mass="18872">MVTPSEPYIKWLDDRDTHNSVIYVSFGSRCDVPDVQLDEVAYGLEMSGHPFIWVARSETWALPDGMEDRIKGRGWIVRDWVDQRSILAHPAIGGFVSPSEPYLKWLDDRDTHNSVIYVSFGSRCDVPDVQLDEVAYGLEMSGHPFIWVARSETWALPDGMEDRIK</sequence>